<organism evidence="2 4">
    <name type="scientific">Strigomonas culicis</name>
    <dbReference type="NCBI Taxonomy" id="28005"/>
    <lineage>
        <taxon>Eukaryota</taxon>
        <taxon>Discoba</taxon>
        <taxon>Euglenozoa</taxon>
        <taxon>Kinetoplastea</taxon>
        <taxon>Metakinetoplastina</taxon>
        <taxon>Trypanosomatida</taxon>
        <taxon>Trypanosomatidae</taxon>
        <taxon>Strigomonadinae</taxon>
        <taxon>Strigomonas</taxon>
    </lineage>
</organism>
<protein>
    <submittedName>
        <fullName evidence="2">Vacuolar protein sorting-associated protein</fullName>
    </submittedName>
</protein>
<proteinExistence type="inferred from homology"/>
<dbReference type="OrthoDB" id="3821113at2759"/>
<evidence type="ECO:0000313" key="4">
    <source>
        <dbReference type="Proteomes" id="UP000015354"/>
    </source>
</evidence>
<dbReference type="PANTHER" id="PTHR12233">
    <property type="entry name" value="VACUOLAR PROTEIN SORTING 26 RELATED"/>
    <property type="match status" value="1"/>
</dbReference>
<evidence type="ECO:0000313" key="2">
    <source>
        <dbReference type="EMBL" id="EPY27936.1"/>
    </source>
</evidence>
<keyword evidence="4" id="KW-1185">Reference proteome</keyword>
<dbReference type="GO" id="GO:0006886">
    <property type="term" value="P:intracellular protein transport"/>
    <property type="evidence" value="ECO:0007669"/>
    <property type="project" value="InterPro"/>
</dbReference>
<dbReference type="InterPro" id="IPR014752">
    <property type="entry name" value="Arrestin-like_C"/>
</dbReference>
<comment type="similarity">
    <text evidence="1">Belongs to the VPS26 family.</text>
</comment>
<dbReference type="EMBL" id="ATMH01005402">
    <property type="protein sequence ID" value="EPY27936.1"/>
    <property type="molecule type" value="Genomic_DNA"/>
</dbReference>
<reference evidence="2 4" key="1">
    <citation type="journal article" date="2013" name="PLoS ONE">
        <title>Predicting the Proteins of Angomonas deanei, Strigomonas culicis and Their Respective Endosymbionts Reveals New Aspects of the Trypanosomatidae Family.</title>
        <authorList>
            <person name="Motta M.C."/>
            <person name="Martins A.C."/>
            <person name="de Souza S.S."/>
            <person name="Catta-Preta C.M."/>
            <person name="Silva R."/>
            <person name="Klein C.C."/>
            <person name="de Almeida L.G."/>
            <person name="de Lima Cunha O."/>
            <person name="Ciapina L.P."/>
            <person name="Brocchi M."/>
            <person name="Colabardini A.C."/>
            <person name="de Araujo Lima B."/>
            <person name="Machado C.R."/>
            <person name="de Almeida Soares C.M."/>
            <person name="Probst C.M."/>
            <person name="de Menezes C.B."/>
            <person name="Thompson C.E."/>
            <person name="Bartholomeu D.C."/>
            <person name="Gradia D.F."/>
            <person name="Pavoni D.P."/>
            <person name="Grisard E.C."/>
            <person name="Fantinatti-Garboggini F."/>
            <person name="Marchini F.K."/>
            <person name="Rodrigues-Luiz G.F."/>
            <person name="Wagner G."/>
            <person name="Goldman G.H."/>
            <person name="Fietto J.L."/>
            <person name="Elias M.C."/>
            <person name="Goldman M.H."/>
            <person name="Sagot M.F."/>
            <person name="Pereira M."/>
            <person name="Stoco P.H."/>
            <person name="de Mendonca-Neto R.P."/>
            <person name="Teixeira S.M."/>
            <person name="Maciel T.E."/>
            <person name="de Oliveira Mendes T.A."/>
            <person name="Urmenyi T.P."/>
            <person name="de Souza W."/>
            <person name="Schenkman S."/>
            <person name="de Vasconcelos A.T."/>
        </authorList>
    </citation>
    <scope>NUCLEOTIDE SEQUENCE [LARGE SCALE GENOMIC DNA]</scope>
</reference>
<dbReference type="AlphaFoldDB" id="S9VLA4"/>
<sequence>MLQAERLSEKAQAPSFFNRLLRRVDGCEVEVRFDDKADADRVTIDDVAHSARERLPLFSGDEAVHGRVLLTPTGSSYHYNGVVIALVGYLSTFTPEESRKEFVRQETSFGANTIDRPSLLDFHFGALKKHESYRGIAARVTYCVQVTVQRPVKNVTQRAEVWVTNVDEALTAQQPDASAHRSYFRETEFGPDSVAMDVGVDNRLHIEFTYDKQLFHLTERVLGKVTFKLAEMDLEFGEFGVVRKEFLMQDGVEDNYEAETLQKFEIMDGTPIVGEVVPLRLYLGSVPRLTPTYVGIEQRLTVRYFLNLVLVTSAGKRYFKQQEIVLYRRRGQERPACLPTPS</sequence>
<name>S9VLA4_9TRYP</name>
<dbReference type="Pfam" id="PF03643">
    <property type="entry name" value="Vps26"/>
    <property type="match status" value="1"/>
</dbReference>
<evidence type="ECO:0000313" key="3">
    <source>
        <dbReference type="EMBL" id="EPY36713.1"/>
    </source>
</evidence>
<dbReference type="EMBL" id="ATMH01000444">
    <property type="protein sequence ID" value="EPY36713.1"/>
    <property type="molecule type" value="Genomic_DNA"/>
</dbReference>
<evidence type="ECO:0000256" key="1">
    <source>
        <dbReference type="ARBA" id="ARBA00009100"/>
    </source>
</evidence>
<dbReference type="Proteomes" id="UP000015354">
    <property type="component" value="Unassembled WGS sequence"/>
</dbReference>
<comment type="caution">
    <text evidence="2">The sequence shown here is derived from an EMBL/GenBank/DDBJ whole genome shotgun (WGS) entry which is preliminary data.</text>
</comment>
<accession>S9VLA4</accession>
<reference evidence="2" key="2">
    <citation type="submission" date="2013-03" db="EMBL/GenBank/DDBJ databases">
        <authorList>
            <person name="Motta M.C.M."/>
            <person name="Martins A.C.A."/>
            <person name="Preta C.M.C.C."/>
            <person name="Silva R."/>
            <person name="de Souza S.S."/>
            <person name="Klein C.C."/>
            <person name="de Almeida L.G.P."/>
            <person name="Cunha O.L."/>
            <person name="Colabardini A.C."/>
            <person name="Lima B.A."/>
            <person name="Machado C.R."/>
            <person name="Soares C.M.A."/>
            <person name="de Menezes C.B.A."/>
            <person name="Bartolomeu D.C."/>
            <person name="Grisard E.C."/>
            <person name="Fantinatti-Garboggini F."/>
            <person name="Rodrigues-Luiz G.F."/>
            <person name="Wagner G."/>
            <person name="Goldman G.H."/>
            <person name="Fietto J.L.R."/>
            <person name="Ciapina L.P."/>
            <person name="Brocchi M."/>
            <person name="Elias M.C."/>
            <person name="Goldman M.H.S."/>
            <person name="Sagot M.-F."/>
            <person name="Pereira M."/>
            <person name="Stoco P.H."/>
            <person name="Teixeira S.M.R."/>
            <person name="de Mendonca-Neto R.P."/>
            <person name="Maciel T.E.F."/>
            <person name="Mendes T.A.O."/>
            <person name="Urmenyi T.P."/>
            <person name="Teixeira M.M.G."/>
            <person name="de Camargo E.F.P."/>
            <person name="de Sousa W."/>
            <person name="Schenkman S."/>
            <person name="de Vasconcelos A.T.R."/>
        </authorList>
    </citation>
    <scope>NUCLEOTIDE SEQUENCE</scope>
</reference>
<dbReference type="Gene3D" id="2.60.40.640">
    <property type="match status" value="2"/>
</dbReference>
<dbReference type="InterPro" id="IPR028934">
    <property type="entry name" value="Vps26-related"/>
</dbReference>
<gene>
    <name evidence="3" type="ORF">STCU_00444</name>
    <name evidence="2" type="ORF">STCU_05402</name>
</gene>